<dbReference type="Proteomes" id="UP000027002">
    <property type="component" value="Chromosome 4"/>
</dbReference>
<organism evidence="1 2">
    <name type="scientific">Ustilaginoidea virens</name>
    <name type="common">Rice false smut fungus</name>
    <name type="synonym">Villosiclava virens</name>
    <dbReference type="NCBI Taxonomy" id="1159556"/>
    <lineage>
        <taxon>Eukaryota</taxon>
        <taxon>Fungi</taxon>
        <taxon>Dikarya</taxon>
        <taxon>Ascomycota</taxon>
        <taxon>Pezizomycotina</taxon>
        <taxon>Sordariomycetes</taxon>
        <taxon>Hypocreomycetidae</taxon>
        <taxon>Hypocreales</taxon>
        <taxon>Clavicipitaceae</taxon>
        <taxon>Ustilaginoidea</taxon>
    </lineage>
</organism>
<dbReference type="AlphaFoldDB" id="A0A8E5HSN8"/>
<dbReference type="GeneID" id="66065807"/>
<dbReference type="EMBL" id="CP072756">
    <property type="protein sequence ID" value="QUC20788.1"/>
    <property type="molecule type" value="Genomic_DNA"/>
</dbReference>
<keyword evidence="2" id="KW-1185">Reference proteome</keyword>
<reference evidence="1" key="1">
    <citation type="submission" date="2020-03" db="EMBL/GenBank/DDBJ databases">
        <title>A mixture of massive structural variations and highly conserved coding sequences in Ustilaginoidea virens genome.</title>
        <authorList>
            <person name="Zhang K."/>
            <person name="Zhao Z."/>
            <person name="Zhang Z."/>
            <person name="Li Y."/>
            <person name="Hsiang T."/>
            <person name="Sun W."/>
        </authorList>
    </citation>
    <scope>NUCLEOTIDE SEQUENCE</scope>
    <source>
        <strain evidence="1">UV-8b</strain>
    </source>
</reference>
<protein>
    <submittedName>
        <fullName evidence="1">Uncharacterized protein</fullName>
    </submittedName>
</protein>
<accession>A0A8E5HSN8</accession>
<gene>
    <name evidence="1" type="ORF">UV8b_05029</name>
</gene>
<dbReference type="KEGG" id="uvi:66065807"/>
<name>A0A8E5HSN8_USTVR</name>
<proteinExistence type="predicted"/>
<evidence type="ECO:0000313" key="1">
    <source>
        <dbReference type="EMBL" id="QUC20788.1"/>
    </source>
</evidence>
<dbReference type="RefSeq" id="XP_042998461.1">
    <property type="nucleotide sequence ID" value="XM_043142527.1"/>
</dbReference>
<sequence length="77" mass="8978">MDSAPWAAIKTQQVTLRILSVQVVYYIICSHLKWVTFALGQNRIQDPHTPYLDCKYVCLHATHIREVVESSWKNYVT</sequence>
<evidence type="ECO:0000313" key="2">
    <source>
        <dbReference type="Proteomes" id="UP000027002"/>
    </source>
</evidence>